<keyword evidence="3" id="KW-0813">Transport</keyword>
<proteinExistence type="inferred from homology"/>
<dbReference type="SMART" id="SM00382">
    <property type="entry name" value="AAA"/>
    <property type="match status" value="2"/>
</dbReference>
<dbReference type="PANTHER" id="PTHR43553">
    <property type="entry name" value="HEAVY METAL TRANSPORTER"/>
    <property type="match status" value="1"/>
</dbReference>
<comment type="similarity">
    <text evidence="2">Belongs to the ABC transporter superfamily.</text>
</comment>
<dbReference type="PROSITE" id="PS50893">
    <property type="entry name" value="ABC_TRANSPORTER_2"/>
    <property type="match status" value="2"/>
</dbReference>
<dbReference type="GO" id="GO:0043190">
    <property type="term" value="C:ATP-binding cassette (ABC) transporter complex"/>
    <property type="evidence" value="ECO:0007669"/>
    <property type="project" value="TreeGrafter"/>
</dbReference>
<comment type="subcellular location">
    <subcellularLocation>
        <location evidence="1">Cell membrane</location>
        <topology evidence="1">Peripheral membrane protein</topology>
    </subcellularLocation>
</comment>
<evidence type="ECO:0000313" key="12">
    <source>
        <dbReference type="EMBL" id="VTQ91843.1"/>
    </source>
</evidence>
<evidence type="ECO:0000256" key="6">
    <source>
        <dbReference type="ARBA" id="ARBA00022741"/>
    </source>
</evidence>
<gene>
    <name evidence="12" type="primary">cbiO1</name>
    <name evidence="12" type="ORF">NCTC503_01864</name>
</gene>
<dbReference type="InterPro" id="IPR050095">
    <property type="entry name" value="ECF_ABC_transporter_ATP-bd"/>
</dbReference>
<protein>
    <submittedName>
        <fullName evidence="12">Cobalt ABC transporter ATPase</fullName>
        <ecNumber evidence="12">3.6.3.-</ecNumber>
    </submittedName>
</protein>
<keyword evidence="5" id="KW-0677">Repeat</keyword>
<keyword evidence="13" id="KW-1185">Reference proteome</keyword>
<evidence type="ECO:0000256" key="9">
    <source>
        <dbReference type="ARBA" id="ARBA00023136"/>
    </source>
</evidence>
<reference evidence="12 13" key="1">
    <citation type="submission" date="2019-05" db="EMBL/GenBank/DDBJ databases">
        <authorList>
            <consortium name="Pathogen Informatics"/>
        </authorList>
    </citation>
    <scope>NUCLEOTIDE SEQUENCE [LARGE SCALE GENOMIC DNA]</scope>
    <source>
        <strain evidence="12 13">NCTC503</strain>
    </source>
</reference>
<dbReference type="SUPFAM" id="SSF52540">
    <property type="entry name" value="P-loop containing nucleoside triphosphate hydrolases"/>
    <property type="match status" value="2"/>
</dbReference>
<dbReference type="NCBIfam" id="NF010167">
    <property type="entry name" value="PRK13648.1"/>
    <property type="match status" value="2"/>
</dbReference>
<dbReference type="PROSITE" id="PS00211">
    <property type="entry name" value="ABC_TRANSPORTER_1"/>
    <property type="match status" value="2"/>
</dbReference>
<dbReference type="InterPro" id="IPR015856">
    <property type="entry name" value="ABC_transpr_CbiO/EcfA_su"/>
</dbReference>
<dbReference type="InterPro" id="IPR003439">
    <property type="entry name" value="ABC_transporter-like_ATP-bd"/>
</dbReference>
<dbReference type="GO" id="GO:0042626">
    <property type="term" value="F:ATPase-coupled transmembrane transporter activity"/>
    <property type="evidence" value="ECO:0007669"/>
    <property type="project" value="TreeGrafter"/>
</dbReference>
<dbReference type="GO" id="GO:0005524">
    <property type="term" value="F:ATP binding"/>
    <property type="evidence" value="ECO:0007669"/>
    <property type="project" value="UniProtKB-KW"/>
</dbReference>
<dbReference type="EC" id="3.6.3.-" evidence="12"/>
<keyword evidence="9" id="KW-0472">Membrane</keyword>
<dbReference type="InterPro" id="IPR027417">
    <property type="entry name" value="P-loop_NTPase"/>
</dbReference>
<dbReference type="PANTHER" id="PTHR43553:SF23">
    <property type="entry name" value="ABC TRANSPORTER ATP-BINDING COMPONENT"/>
    <property type="match status" value="1"/>
</dbReference>
<evidence type="ECO:0000256" key="1">
    <source>
        <dbReference type="ARBA" id="ARBA00004202"/>
    </source>
</evidence>
<keyword evidence="4" id="KW-1003">Cell membrane</keyword>
<dbReference type="GO" id="GO:0016887">
    <property type="term" value="F:ATP hydrolysis activity"/>
    <property type="evidence" value="ECO:0007669"/>
    <property type="project" value="InterPro"/>
</dbReference>
<evidence type="ECO:0000256" key="2">
    <source>
        <dbReference type="ARBA" id="ARBA00005417"/>
    </source>
</evidence>
<dbReference type="Pfam" id="PF00005">
    <property type="entry name" value="ABC_tran"/>
    <property type="match status" value="2"/>
</dbReference>
<evidence type="ECO:0000256" key="10">
    <source>
        <dbReference type="ARBA" id="ARBA00025157"/>
    </source>
</evidence>
<dbReference type="EMBL" id="LR590481">
    <property type="protein sequence ID" value="VTQ91843.1"/>
    <property type="molecule type" value="Genomic_DNA"/>
</dbReference>
<organism evidence="12 13">
    <name type="scientific">Hathewaya histolytica</name>
    <name type="common">Clostridium histolyticum</name>
    <dbReference type="NCBI Taxonomy" id="1498"/>
    <lineage>
        <taxon>Bacteria</taxon>
        <taxon>Bacillati</taxon>
        <taxon>Bacillota</taxon>
        <taxon>Clostridia</taxon>
        <taxon>Eubacteriales</taxon>
        <taxon>Clostridiaceae</taxon>
        <taxon>Hathewaya</taxon>
    </lineage>
</organism>
<sequence>MVLYKIRGLTFSYPECEKHALKNINLEINEGEFITVCGKSGCGKSTLLRHLKSVLTPHGKRSGEILFQDTILNEVDLRTQSSKIGYVLQSPDNQIVTDKVWHELAFGLESLGFDNKTIRLRVAEMASFFGIQGWFMKNVTELSGGQKQLLNLAAIMAMQPSVLILDEPTSQLDPIAATEFLETVRKINQEIGTTIIITEHRLEEVFPMSDRVVVLDNGEIIENNTPRNVGEKLKKSNHDMFVSMPSPMQIYAGIECDLSCPLTVREGRSFLNELLTNKEIHEIAYEESFQYKNSEVVVSLKDIWFKYEKNSKDVVKDLSLEVKRGTIHAIVGGNGTGKTTTLNLISGINKPYRGKVVINNKEISKYSNKELFNCNLGVLPQNPQALFVKKTVESDLLEILGGRKISKDEKVEKVKEIAELLEIDDFLQMHPYDLSGGEQQRAAIAKVLLLNPQILLLDEPTKGMDSCFKNKLAKILKKLTSKGVTILMVSHDIEFCAKYADMCSLFFDGNIVTTNTPRKFFSGNSFYTTSANRMCRHIFKNAIVNEDVIELCKQSLKKVTL</sequence>
<dbReference type="Gene3D" id="3.40.50.300">
    <property type="entry name" value="P-loop containing nucleotide triphosphate hydrolases"/>
    <property type="match status" value="2"/>
</dbReference>
<evidence type="ECO:0000256" key="4">
    <source>
        <dbReference type="ARBA" id="ARBA00022475"/>
    </source>
</evidence>
<evidence type="ECO:0000259" key="11">
    <source>
        <dbReference type="PROSITE" id="PS50893"/>
    </source>
</evidence>
<keyword evidence="6" id="KW-0547">Nucleotide-binding</keyword>
<dbReference type="Proteomes" id="UP000308489">
    <property type="component" value="Chromosome 1"/>
</dbReference>
<dbReference type="AlphaFoldDB" id="A0A4U9RMD4"/>
<keyword evidence="7" id="KW-0067">ATP-binding</keyword>
<dbReference type="KEGG" id="hhw:NCTC503_01864"/>
<dbReference type="PRINTS" id="PR01868">
    <property type="entry name" value="ABCEFAMILY"/>
</dbReference>
<dbReference type="CDD" id="cd03225">
    <property type="entry name" value="ABC_cobalt_CbiO_domain1"/>
    <property type="match status" value="2"/>
</dbReference>
<evidence type="ECO:0000256" key="8">
    <source>
        <dbReference type="ARBA" id="ARBA00022967"/>
    </source>
</evidence>
<feature type="domain" description="ABC transporter" evidence="11">
    <location>
        <begin position="4"/>
        <end position="242"/>
    </location>
</feature>
<dbReference type="InterPro" id="IPR003593">
    <property type="entry name" value="AAA+_ATPase"/>
</dbReference>
<dbReference type="RefSeq" id="WP_138210462.1">
    <property type="nucleotide sequence ID" value="NZ_CBCRUQ010000003.1"/>
</dbReference>
<accession>A0A4U9RMD4</accession>
<feature type="domain" description="ABC transporter" evidence="11">
    <location>
        <begin position="298"/>
        <end position="533"/>
    </location>
</feature>
<dbReference type="OrthoDB" id="501320at2"/>
<keyword evidence="12" id="KW-0378">Hydrolase</keyword>
<evidence type="ECO:0000313" key="13">
    <source>
        <dbReference type="Proteomes" id="UP000308489"/>
    </source>
</evidence>
<dbReference type="FunFam" id="3.40.50.300:FF:000224">
    <property type="entry name" value="Energy-coupling factor transporter ATP-binding protein EcfA"/>
    <property type="match status" value="1"/>
</dbReference>
<name>A0A4U9RMD4_HATHI</name>
<evidence type="ECO:0000256" key="5">
    <source>
        <dbReference type="ARBA" id="ARBA00022737"/>
    </source>
</evidence>
<dbReference type="InterPro" id="IPR013283">
    <property type="entry name" value="RLI1"/>
</dbReference>
<dbReference type="InterPro" id="IPR017871">
    <property type="entry name" value="ABC_transporter-like_CS"/>
</dbReference>
<keyword evidence="8" id="KW-1278">Translocase</keyword>
<evidence type="ECO:0000256" key="7">
    <source>
        <dbReference type="ARBA" id="ARBA00022840"/>
    </source>
</evidence>
<comment type="function">
    <text evidence="10">Probably part of an ABC transporter complex. Responsible for energy coupling to the transport system.</text>
</comment>
<evidence type="ECO:0000256" key="3">
    <source>
        <dbReference type="ARBA" id="ARBA00022448"/>
    </source>
</evidence>